<organism evidence="3 4">
    <name type="scientific">Nocardioides marinus</name>
    <dbReference type="NCBI Taxonomy" id="374514"/>
    <lineage>
        <taxon>Bacteria</taxon>
        <taxon>Bacillati</taxon>
        <taxon>Actinomycetota</taxon>
        <taxon>Actinomycetes</taxon>
        <taxon>Propionibacteriales</taxon>
        <taxon>Nocardioidaceae</taxon>
        <taxon>Nocardioides</taxon>
    </lineage>
</organism>
<gene>
    <name evidence="3" type="ORF">BKA05_002247</name>
</gene>
<name>A0A7Z0C3X7_9ACTN</name>
<proteinExistence type="predicted"/>
<feature type="transmembrane region" description="Helical" evidence="2">
    <location>
        <begin position="102"/>
        <end position="126"/>
    </location>
</feature>
<keyword evidence="4" id="KW-1185">Reference proteome</keyword>
<dbReference type="Proteomes" id="UP000537326">
    <property type="component" value="Unassembled WGS sequence"/>
</dbReference>
<evidence type="ECO:0000313" key="4">
    <source>
        <dbReference type="Proteomes" id="UP000537326"/>
    </source>
</evidence>
<evidence type="ECO:0000256" key="1">
    <source>
        <dbReference type="SAM" id="MobiDB-lite"/>
    </source>
</evidence>
<keyword evidence="2" id="KW-0472">Membrane</keyword>
<dbReference type="RefSeq" id="WP_179531525.1">
    <property type="nucleotide sequence ID" value="NZ_BAAAPP010000005.1"/>
</dbReference>
<feature type="transmembrane region" description="Helical" evidence="2">
    <location>
        <begin position="39"/>
        <end position="64"/>
    </location>
</feature>
<accession>A0A7Z0C3X7</accession>
<feature type="transmembrane region" description="Helical" evidence="2">
    <location>
        <begin position="76"/>
        <end position="96"/>
    </location>
</feature>
<sequence length="129" mass="13735">MTGHPSDPSAALDPRDTATLPATPAEEPQPSWWHRGHPVFAALTGFFAGLVFVVVVPGAYAAVLAALMDYEAAEELFPFVLVTLAVPIALLVHPLTRRFARYMLLGIFSTALVVGGVAALVLWLLVSRG</sequence>
<evidence type="ECO:0000256" key="2">
    <source>
        <dbReference type="SAM" id="Phobius"/>
    </source>
</evidence>
<protein>
    <submittedName>
        <fullName evidence="3">Uncharacterized protein</fullName>
    </submittedName>
</protein>
<reference evidence="3 4" key="1">
    <citation type="submission" date="2020-07" db="EMBL/GenBank/DDBJ databases">
        <title>Sequencing the genomes of 1000 actinobacteria strains.</title>
        <authorList>
            <person name="Klenk H.-P."/>
        </authorList>
    </citation>
    <scope>NUCLEOTIDE SEQUENCE [LARGE SCALE GENOMIC DNA]</scope>
    <source>
        <strain evidence="3 4">DSM 18248</strain>
    </source>
</reference>
<evidence type="ECO:0000313" key="3">
    <source>
        <dbReference type="EMBL" id="NYI10732.1"/>
    </source>
</evidence>
<dbReference type="EMBL" id="JACBZI010000001">
    <property type="protein sequence ID" value="NYI10732.1"/>
    <property type="molecule type" value="Genomic_DNA"/>
</dbReference>
<comment type="caution">
    <text evidence="3">The sequence shown here is derived from an EMBL/GenBank/DDBJ whole genome shotgun (WGS) entry which is preliminary data.</text>
</comment>
<keyword evidence="2" id="KW-0812">Transmembrane</keyword>
<dbReference type="AlphaFoldDB" id="A0A7Z0C3X7"/>
<feature type="region of interest" description="Disordered" evidence="1">
    <location>
        <begin position="1"/>
        <end position="31"/>
    </location>
</feature>
<keyword evidence="2" id="KW-1133">Transmembrane helix</keyword>